<proteinExistence type="predicted"/>
<gene>
    <name evidence="2" type="ORF">BUTYVIB_01413</name>
</gene>
<evidence type="ECO:0000259" key="1">
    <source>
        <dbReference type="Pfam" id="PF00501"/>
    </source>
</evidence>
<dbReference type="PROSITE" id="PS00455">
    <property type="entry name" value="AMP_BINDING"/>
    <property type="match status" value="1"/>
</dbReference>
<protein>
    <submittedName>
        <fullName evidence="2">AMP-binding enzyme</fullName>
    </submittedName>
</protein>
<dbReference type="Proteomes" id="UP000006238">
    <property type="component" value="Unassembled WGS sequence"/>
</dbReference>
<sequence length="583" mass="65758">MMNADEMTGYPSIDKPWLKYYSKEFINKPLKKCTVYQNVYTSNSEHMSDIALIYFNNKISYRTLFREVDRCAYSLKCMGIQSGDIISLCTAGTPESIYLLLAANKLGAVCNFVNPFFTEEQLLLRINETHSKVLFVLDSFYKQIQPVINKLNIGKIIIIPALNSASILIRSLNKLKNNTHIKYSDKLVSWQSFVDKKVKVEPTTVADYVPNHDAIMVYSSGSTGASKGIVLTNDGINATIQNYDYGFDCLRGDIFLQMVPVWFSTGIVLSTITPLQKGVTVILEPRFNVEAFISILRKYHVALTLVPTSIWVSFITYHLAHNLDLSAMKYPITGGEQILSDTEDEINAFLKARGCQYPLLKGYGMSELGSTLTITSRLHSKKNSVGYPMLGKAIVSAFDIETDSELKYGERGEIRAITPAHMKGYFNNEEATSEFFKEDSKGQIWACTGDIGYVDEEGYMFILGRSTDSYKSDNGRIIYLFDAEQVILKDKNISLCKVIDTTYKSKKVSAAHIILKSDENINEVIKRLYLNCTESLPADEVPQLWKIRKTMPVHKSGKRDVEALKNECSGYYDSEGNIIENIR</sequence>
<dbReference type="GeneID" id="98918357"/>
<dbReference type="Pfam" id="PF00501">
    <property type="entry name" value="AMP-binding"/>
    <property type="match status" value="1"/>
</dbReference>
<dbReference type="SUPFAM" id="SSF56801">
    <property type="entry name" value="Acetyl-CoA synthetase-like"/>
    <property type="match status" value="1"/>
</dbReference>
<dbReference type="PANTHER" id="PTHR24096">
    <property type="entry name" value="LONG-CHAIN-FATTY-ACID--COA LIGASE"/>
    <property type="match status" value="1"/>
</dbReference>
<dbReference type="InterPro" id="IPR000873">
    <property type="entry name" value="AMP-dep_synth/lig_dom"/>
</dbReference>
<evidence type="ECO:0000313" key="3">
    <source>
        <dbReference type="Proteomes" id="UP000006238"/>
    </source>
</evidence>
<reference evidence="2 3" key="1">
    <citation type="submission" date="2010-02" db="EMBL/GenBank/DDBJ databases">
        <authorList>
            <person name="Weinstock G."/>
            <person name="Sodergren E."/>
            <person name="Clifton S."/>
            <person name="Fulton L."/>
            <person name="Fulton B."/>
            <person name="Courtney L."/>
            <person name="Fronick C."/>
            <person name="Harrison M."/>
            <person name="Strong C."/>
            <person name="Farmer C."/>
            <person name="Delahaunty K."/>
            <person name="Markovic C."/>
            <person name="Hall O."/>
            <person name="Minx P."/>
            <person name="Tomlinson C."/>
            <person name="Mitreva M."/>
            <person name="Nelson J."/>
            <person name="Hou S."/>
            <person name="Wollam A."/>
            <person name="Pepin K.H."/>
            <person name="Johnson M."/>
            <person name="Bhonagiri V."/>
            <person name="Zhang X."/>
            <person name="Suruliraj S."/>
            <person name="Warren W."/>
            <person name="Chinwalla A."/>
            <person name="Mardis E.R."/>
            <person name="Wilson R.K."/>
        </authorList>
    </citation>
    <scope>NUCLEOTIDE SEQUENCE [LARGE SCALE GENOMIC DNA]</scope>
    <source>
        <strain evidence="2 3">DSM 2876</strain>
    </source>
</reference>
<dbReference type="AlphaFoldDB" id="D4RZZ7"/>
<dbReference type="GO" id="GO:0016405">
    <property type="term" value="F:CoA-ligase activity"/>
    <property type="evidence" value="ECO:0007669"/>
    <property type="project" value="TreeGrafter"/>
</dbReference>
<dbReference type="HOGENOM" id="CLU_000022_59_9_9"/>
<dbReference type="InterPro" id="IPR042099">
    <property type="entry name" value="ANL_N_sf"/>
</dbReference>
<dbReference type="RefSeq" id="WP_005602992.1">
    <property type="nucleotide sequence ID" value="NZ_GG663524.1"/>
</dbReference>
<dbReference type="EMBL" id="ABWN01000030">
    <property type="protein sequence ID" value="EFF68145.1"/>
    <property type="molecule type" value="Genomic_DNA"/>
</dbReference>
<dbReference type="InterPro" id="IPR020845">
    <property type="entry name" value="AMP-binding_CS"/>
</dbReference>
<dbReference type="eggNOG" id="COG0318">
    <property type="taxonomic scope" value="Bacteria"/>
</dbReference>
<name>D4RZZ7_9FIRM</name>
<feature type="domain" description="AMP-dependent synthetase/ligase" evidence="1">
    <location>
        <begin position="43"/>
        <end position="426"/>
    </location>
</feature>
<comment type="caution">
    <text evidence="2">The sequence shown here is derived from an EMBL/GenBank/DDBJ whole genome shotgun (WGS) entry which is preliminary data.</text>
</comment>
<dbReference type="InterPro" id="IPR045851">
    <property type="entry name" value="AMP-bd_C_sf"/>
</dbReference>
<accession>D4RZZ7</accession>
<organism evidence="2 3">
    <name type="scientific">Eshraghiella crossota DSM 2876</name>
    <dbReference type="NCBI Taxonomy" id="511680"/>
    <lineage>
        <taxon>Bacteria</taxon>
        <taxon>Bacillati</taxon>
        <taxon>Bacillota</taxon>
        <taxon>Clostridia</taxon>
        <taxon>Lachnospirales</taxon>
        <taxon>Lachnospiraceae</taxon>
        <taxon>Eshraghiella</taxon>
    </lineage>
</organism>
<dbReference type="Gene3D" id="3.30.300.30">
    <property type="match status" value="1"/>
</dbReference>
<evidence type="ECO:0000313" key="2">
    <source>
        <dbReference type="EMBL" id="EFF68145.1"/>
    </source>
</evidence>
<keyword evidence="3" id="KW-1185">Reference proteome</keyword>
<dbReference type="Gene3D" id="3.40.50.12780">
    <property type="entry name" value="N-terminal domain of ligase-like"/>
    <property type="match status" value="1"/>
</dbReference>